<dbReference type="EMBL" id="LT629689">
    <property type="protein sequence ID" value="SDF94360.1"/>
    <property type="molecule type" value="Genomic_DNA"/>
</dbReference>
<dbReference type="GeneID" id="78555819"/>
<keyword evidence="1" id="KW-0472">Membrane</keyword>
<dbReference type="Proteomes" id="UP000317951">
    <property type="component" value="Unassembled WGS sequence"/>
</dbReference>
<evidence type="ECO:0000256" key="1">
    <source>
        <dbReference type="SAM" id="Phobius"/>
    </source>
</evidence>
<evidence type="ECO:0000313" key="4">
    <source>
        <dbReference type="Proteomes" id="UP000182858"/>
    </source>
</evidence>
<reference evidence="3 5" key="2">
    <citation type="submission" date="2019-06" db="EMBL/GenBank/DDBJ databases">
        <title>Pseudomonas bimorpha sp. nov. isolated from bovine raw milk and skim milk concentrate.</title>
        <authorList>
            <person name="Hofmann K."/>
            <person name="Huptas C."/>
            <person name="Doll E."/>
            <person name="Scherer S."/>
            <person name="Wenning M."/>
        </authorList>
    </citation>
    <scope>NUCLEOTIDE SEQUENCE [LARGE SCALE GENOMIC DNA]</scope>
    <source>
        <strain evidence="3 5">DSM 17835</strain>
    </source>
</reference>
<reference evidence="2 4" key="1">
    <citation type="submission" date="2016-10" db="EMBL/GenBank/DDBJ databases">
        <authorList>
            <person name="Varghese N."/>
            <person name="Submissions S."/>
        </authorList>
    </citation>
    <scope>NUCLEOTIDE SEQUENCE [LARGE SCALE GENOMIC DNA]</scope>
    <source>
        <strain evidence="2 4">DSM 17835</strain>
    </source>
</reference>
<gene>
    <name evidence="3" type="ORF">FIV36_22875</name>
    <name evidence="2" type="ORF">SAMN05216591_4457</name>
</gene>
<keyword evidence="1" id="KW-1133">Transmembrane helix</keyword>
<accession>A0A5C5Q899</accession>
<keyword evidence="4" id="KW-1185">Reference proteome</keyword>
<name>A0A5C5Q899_9PSED</name>
<organism evidence="3 5">
    <name type="scientific">Pseudomonas extremaustralis</name>
    <dbReference type="NCBI Taxonomy" id="359110"/>
    <lineage>
        <taxon>Bacteria</taxon>
        <taxon>Pseudomonadati</taxon>
        <taxon>Pseudomonadota</taxon>
        <taxon>Gammaproteobacteria</taxon>
        <taxon>Pseudomonadales</taxon>
        <taxon>Pseudomonadaceae</taxon>
        <taxon>Pseudomonas</taxon>
    </lineage>
</organism>
<evidence type="ECO:0000313" key="3">
    <source>
        <dbReference type="EMBL" id="TWS01829.1"/>
    </source>
</evidence>
<protein>
    <submittedName>
        <fullName evidence="3">Uncharacterized protein</fullName>
    </submittedName>
</protein>
<evidence type="ECO:0000313" key="5">
    <source>
        <dbReference type="Proteomes" id="UP000317951"/>
    </source>
</evidence>
<evidence type="ECO:0000313" key="2">
    <source>
        <dbReference type="EMBL" id="SDF94360.1"/>
    </source>
</evidence>
<dbReference type="Proteomes" id="UP000182858">
    <property type="component" value="Chromosome I"/>
</dbReference>
<dbReference type="EMBL" id="VFET01000023">
    <property type="protein sequence ID" value="TWS01829.1"/>
    <property type="molecule type" value="Genomic_DNA"/>
</dbReference>
<dbReference type="AlphaFoldDB" id="A0A5C5Q899"/>
<keyword evidence="1" id="KW-0812">Transmembrane</keyword>
<dbReference type="RefSeq" id="WP_010565379.1">
    <property type="nucleotide sequence ID" value="NZ_LT629689.1"/>
</dbReference>
<sequence length="114" mass="12536">MNEGREKLVILGFIGVVVLCLGGVGFASWLGEKNKAETFAKERSDNCMRGLKEKAHYPSKVAFLGQAEKSDLLISGRVEFMNGFGAMIPFKYECSFYLSSSALLKEAFLRPDGS</sequence>
<feature type="transmembrane region" description="Helical" evidence="1">
    <location>
        <begin position="9"/>
        <end position="31"/>
    </location>
</feature>
<proteinExistence type="predicted"/>